<evidence type="ECO:0000256" key="1">
    <source>
        <dbReference type="ARBA" id="ARBA00004123"/>
    </source>
</evidence>
<evidence type="ECO:0000256" key="2">
    <source>
        <dbReference type="ARBA" id="ARBA00008089"/>
    </source>
</evidence>
<dbReference type="Pfam" id="PF07544">
    <property type="entry name" value="Med9"/>
    <property type="match status" value="1"/>
</dbReference>
<evidence type="ECO:0000256" key="8">
    <source>
        <dbReference type="SAM" id="MobiDB-lite"/>
    </source>
</evidence>
<dbReference type="AlphaFoldDB" id="A0A4Q2D7X9"/>
<comment type="subunit">
    <text evidence="7">Component of the Mediator complex.</text>
</comment>
<comment type="similarity">
    <text evidence="2 7">Belongs to the Mediator complex subunit 9 family.</text>
</comment>
<dbReference type="GO" id="GO:0003712">
    <property type="term" value="F:transcription coregulator activity"/>
    <property type="evidence" value="ECO:0007669"/>
    <property type="project" value="InterPro"/>
</dbReference>
<feature type="region of interest" description="Disordered" evidence="8">
    <location>
        <begin position="101"/>
        <end position="120"/>
    </location>
</feature>
<organism evidence="9 10">
    <name type="scientific">Candolleomyces aberdarensis</name>
    <dbReference type="NCBI Taxonomy" id="2316362"/>
    <lineage>
        <taxon>Eukaryota</taxon>
        <taxon>Fungi</taxon>
        <taxon>Dikarya</taxon>
        <taxon>Basidiomycota</taxon>
        <taxon>Agaricomycotina</taxon>
        <taxon>Agaricomycetes</taxon>
        <taxon>Agaricomycetidae</taxon>
        <taxon>Agaricales</taxon>
        <taxon>Agaricineae</taxon>
        <taxon>Psathyrellaceae</taxon>
        <taxon>Candolleomyces</taxon>
    </lineage>
</organism>
<evidence type="ECO:0000256" key="4">
    <source>
        <dbReference type="ARBA" id="ARBA00023159"/>
    </source>
</evidence>
<protein>
    <recommendedName>
        <fullName evidence="7">Mediator of RNA polymerase II transcription subunit 9</fullName>
    </recommendedName>
    <alternativeName>
        <fullName evidence="7">Mediator complex subunit 9</fullName>
    </alternativeName>
</protein>
<dbReference type="OrthoDB" id="2563275at2759"/>
<evidence type="ECO:0000256" key="5">
    <source>
        <dbReference type="ARBA" id="ARBA00023163"/>
    </source>
</evidence>
<feature type="compositionally biased region" description="Basic and acidic residues" evidence="8">
    <location>
        <begin position="101"/>
        <end position="110"/>
    </location>
</feature>
<evidence type="ECO:0000313" key="9">
    <source>
        <dbReference type="EMBL" id="RXW15630.1"/>
    </source>
</evidence>
<keyword evidence="3 7" id="KW-0805">Transcription regulation</keyword>
<accession>A0A4Q2D7X9</accession>
<evidence type="ECO:0000256" key="6">
    <source>
        <dbReference type="ARBA" id="ARBA00023242"/>
    </source>
</evidence>
<evidence type="ECO:0000256" key="7">
    <source>
        <dbReference type="RuleBase" id="RU364145"/>
    </source>
</evidence>
<dbReference type="InterPro" id="IPR011425">
    <property type="entry name" value="Med9"/>
</dbReference>
<dbReference type="GO" id="GO:0006357">
    <property type="term" value="P:regulation of transcription by RNA polymerase II"/>
    <property type="evidence" value="ECO:0007669"/>
    <property type="project" value="InterPro"/>
</dbReference>
<name>A0A4Q2D7X9_9AGAR</name>
<comment type="caution">
    <text evidence="9">The sequence shown here is derived from an EMBL/GenBank/DDBJ whole genome shotgun (WGS) entry which is preliminary data.</text>
</comment>
<keyword evidence="10" id="KW-1185">Reference proteome</keyword>
<dbReference type="GO" id="GO:0016592">
    <property type="term" value="C:mediator complex"/>
    <property type="evidence" value="ECO:0007669"/>
    <property type="project" value="InterPro"/>
</dbReference>
<dbReference type="STRING" id="2316362.A0A4Q2D7X9"/>
<sequence length="120" mass="13475">MSSTTLPSELYESLLLKLVAVLEITRDNEGVTTPQAKQKLLQATNDFRNALAHAKELALNIPGGEFTVEEQDDVIRMLEALRDRKRARLVQFSSRDVKSSHTRNDVKMEIDSMASTPFEG</sequence>
<keyword evidence="4 7" id="KW-0010">Activator</keyword>
<gene>
    <name evidence="7" type="primary">MED9</name>
    <name evidence="9" type="ORF">EST38_g10224</name>
</gene>
<comment type="subcellular location">
    <subcellularLocation>
        <location evidence="1 7">Nucleus</location>
    </subcellularLocation>
</comment>
<evidence type="ECO:0000313" key="10">
    <source>
        <dbReference type="Proteomes" id="UP000290288"/>
    </source>
</evidence>
<dbReference type="Proteomes" id="UP000290288">
    <property type="component" value="Unassembled WGS sequence"/>
</dbReference>
<evidence type="ECO:0000256" key="3">
    <source>
        <dbReference type="ARBA" id="ARBA00023015"/>
    </source>
</evidence>
<dbReference type="EMBL" id="SDEE01000530">
    <property type="protein sequence ID" value="RXW15630.1"/>
    <property type="molecule type" value="Genomic_DNA"/>
</dbReference>
<comment type="function">
    <text evidence="7">Component of the Mediator complex, a coactivator involved in the regulated transcription of nearly all RNA polymerase II-dependent genes. Mediator functions as a bridge to convey information from gene-specific regulatory proteins to the basal RNA polymerase II transcription machinery. Mediator is recruited to promoters by direct interactions with regulatory proteins and serves as a scaffold for the assembly of a functional preinitiation complex with RNA polymerase II and the general transcription factors.</text>
</comment>
<keyword evidence="5 7" id="KW-0804">Transcription</keyword>
<proteinExistence type="inferred from homology"/>
<keyword evidence="6 7" id="KW-0539">Nucleus</keyword>
<reference evidence="9 10" key="1">
    <citation type="submission" date="2019-01" db="EMBL/GenBank/DDBJ databases">
        <title>Draft genome sequence of Psathyrella aberdarensis IHI B618.</title>
        <authorList>
            <person name="Buettner E."/>
            <person name="Kellner H."/>
        </authorList>
    </citation>
    <scope>NUCLEOTIDE SEQUENCE [LARGE SCALE GENOMIC DNA]</scope>
    <source>
        <strain evidence="9 10">IHI B618</strain>
    </source>
</reference>